<dbReference type="EMBL" id="CP134878">
    <property type="protein sequence ID" value="WNM17780.1"/>
    <property type="molecule type" value="Genomic_DNA"/>
</dbReference>
<accession>A0AA96EYI8</accession>
<dbReference type="RefSeq" id="WP_313321430.1">
    <property type="nucleotide sequence ID" value="NZ_CP134878.1"/>
</dbReference>
<dbReference type="GO" id="GO:0006313">
    <property type="term" value="P:DNA transposition"/>
    <property type="evidence" value="ECO:0007669"/>
    <property type="project" value="InterPro"/>
</dbReference>
<proteinExistence type="predicted"/>
<dbReference type="EMBL" id="CP134890">
    <property type="protein sequence ID" value="WNM21833.1"/>
    <property type="molecule type" value="Genomic_DNA"/>
</dbReference>
<keyword evidence="4" id="KW-1185">Reference proteome</keyword>
<dbReference type="Gene3D" id="3.30.70.1290">
    <property type="entry name" value="Transposase IS200-like"/>
    <property type="match status" value="1"/>
</dbReference>
<evidence type="ECO:0000259" key="1">
    <source>
        <dbReference type="SMART" id="SM01321"/>
    </source>
</evidence>
<gene>
    <name evidence="3" type="ORF">RN605_00410</name>
    <name evidence="2" type="ORF">RN608_07110</name>
</gene>
<dbReference type="AlphaFoldDB" id="A0AA96F2K6"/>
<dbReference type="Proteomes" id="UP001304515">
    <property type="component" value="Chromosome"/>
</dbReference>
<evidence type="ECO:0000313" key="2">
    <source>
        <dbReference type="EMBL" id="WNM17780.1"/>
    </source>
</evidence>
<name>A0AA96F2K6_9FLAO</name>
<dbReference type="PANTHER" id="PTHR34322:SF2">
    <property type="entry name" value="TRANSPOSASE IS200-LIKE DOMAIN-CONTAINING PROTEIN"/>
    <property type="match status" value="1"/>
</dbReference>
<dbReference type="SMART" id="SM01321">
    <property type="entry name" value="Y1_Tnp"/>
    <property type="match status" value="1"/>
</dbReference>
<accession>A0AA96F2K6</accession>
<organism evidence="3 4">
    <name type="scientific">Flavobacterium capsici</name>
    <dbReference type="NCBI Taxonomy" id="3075618"/>
    <lineage>
        <taxon>Bacteria</taxon>
        <taxon>Pseudomonadati</taxon>
        <taxon>Bacteroidota</taxon>
        <taxon>Flavobacteriia</taxon>
        <taxon>Flavobacteriales</taxon>
        <taxon>Flavobacteriaceae</taxon>
        <taxon>Flavobacterium</taxon>
    </lineage>
</organism>
<dbReference type="InterPro" id="IPR002686">
    <property type="entry name" value="Transposase_17"/>
</dbReference>
<protein>
    <submittedName>
        <fullName evidence="3">Transposase</fullName>
    </submittedName>
</protein>
<dbReference type="SUPFAM" id="SSF143422">
    <property type="entry name" value="Transposase IS200-like"/>
    <property type="match status" value="1"/>
</dbReference>
<evidence type="ECO:0000313" key="3">
    <source>
        <dbReference type="EMBL" id="WNM21833.1"/>
    </source>
</evidence>
<evidence type="ECO:0000313" key="4">
    <source>
        <dbReference type="Proteomes" id="UP001304515"/>
    </source>
</evidence>
<dbReference type="KEGG" id="fcj:RN605_00410"/>
<dbReference type="GO" id="GO:0003677">
    <property type="term" value="F:DNA binding"/>
    <property type="evidence" value="ECO:0007669"/>
    <property type="project" value="InterPro"/>
</dbReference>
<reference evidence="3 4" key="1">
    <citation type="submission" date="2023-09" db="EMBL/GenBank/DDBJ databases">
        <title>Flavobacterium sp. a novel bacteria isolate from Pepper rhizosphere.</title>
        <authorList>
            <person name="Peng Y."/>
            <person name="Lee J."/>
        </authorList>
    </citation>
    <scope>NUCLEOTIDE SEQUENCE [LARGE SCALE GENOMIC DNA]</scope>
    <source>
        <strain evidence="2">PMR2A8</strain>
        <strain evidence="3 4">PMTSA4</strain>
    </source>
</reference>
<dbReference type="GO" id="GO:0004803">
    <property type="term" value="F:transposase activity"/>
    <property type="evidence" value="ECO:0007669"/>
    <property type="project" value="InterPro"/>
</dbReference>
<sequence>MSTIQPLENGKYYHIYNRGINSDILFKENNNFEYFLKLYDIHIDPIAETLAWCLMKNHFHFLVRIKEVDENTFEKKIPPSQSFSNLFNAYTKAFNKSFNRHGALFERPFKRKEINTENYLQNIIAYIHNNPVHHNITEHPLQYPWSSYTTCLSNKPTKLKREEVIKIFSDLDNFKHIHQLKSNDLSIETFLGI</sequence>
<feature type="domain" description="Transposase IS200-like" evidence="1">
    <location>
        <begin position="8"/>
        <end position="130"/>
    </location>
</feature>
<dbReference type="PANTHER" id="PTHR34322">
    <property type="entry name" value="TRANSPOSASE, Y1_TNP DOMAIN-CONTAINING"/>
    <property type="match status" value="1"/>
</dbReference>
<dbReference type="InterPro" id="IPR036515">
    <property type="entry name" value="Transposase_17_sf"/>
</dbReference>